<evidence type="ECO:0000313" key="1">
    <source>
        <dbReference type="EMBL" id="MEI7065126.1"/>
    </source>
</evidence>
<protein>
    <submittedName>
        <fullName evidence="1">Uncharacterized protein</fullName>
    </submittedName>
</protein>
<dbReference type="Proteomes" id="UP001359469">
    <property type="component" value="Unassembled WGS sequence"/>
</dbReference>
<dbReference type="EMBL" id="JBBBOO010000012">
    <property type="protein sequence ID" value="MEI7065126.1"/>
    <property type="molecule type" value="Genomic_DNA"/>
</dbReference>
<proteinExistence type="predicted"/>
<sequence length="121" mass="13402">MRDQTRSYTTDLPRINLQFLTHLRDKLGNATPNTQVYCDTESGRLYLSQFADGYSATINGVTRRIGITATRVGYGVREWYVCPTVANGQQNCISGVKISAAENAGIFITPAKAKTKPTVYY</sequence>
<reference evidence="1 2" key="1">
    <citation type="submission" date="2024-03" db="EMBL/GenBank/DDBJ databases">
        <title>Analysis of soft rot Pectobacteriaceae population diversity in US potato growing regions between 2016 and 2022.</title>
        <authorList>
            <person name="Ma X."/>
            <person name="Zhang X."/>
            <person name="Stodghill P."/>
            <person name="Rioux R."/>
            <person name="Babler B."/>
            <person name="Shrestha S."/>
            <person name="Babler B."/>
            <person name="Rivedal H."/>
            <person name="Frost K."/>
            <person name="Hao J."/>
            <person name="Secor G."/>
            <person name="Swingle B."/>
        </authorList>
    </citation>
    <scope>NUCLEOTIDE SEQUENCE [LARGE SCALE GENOMIC DNA]</scope>
    <source>
        <strain evidence="1 2">SR64</strain>
    </source>
</reference>
<comment type="caution">
    <text evidence="1">The sequence shown here is derived from an EMBL/GenBank/DDBJ whole genome shotgun (WGS) entry which is preliminary data.</text>
</comment>
<accession>A0ABU8JNY3</accession>
<dbReference type="RefSeq" id="WP_336730042.1">
    <property type="nucleotide sequence ID" value="NZ_JBBBOO010000012.1"/>
</dbReference>
<gene>
    <name evidence="1" type="ORF">WCU84_15865</name>
</gene>
<name>A0ABU8JNY3_DICCH</name>
<organism evidence="1 2">
    <name type="scientific">Dickeya chrysanthemi</name>
    <name type="common">Pectobacterium chrysanthemi</name>
    <name type="synonym">Erwinia chrysanthemi</name>
    <dbReference type="NCBI Taxonomy" id="556"/>
    <lineage>
        <taxon>Bacteria</taxon>
        <taxon>Pseudomonadati</taxon>
        <taxon>Pseudomonadota</taxon>
        <taxon>Gammaproteobacteria</taxon>
        <taxon>Enterobacterales</taxon>
        <taxon>Pectobacteriaceae</taxon>
        <taxon>Dickeya</taxon>
    </lineage>
</organism>
<evidence type="ECO:0000313" key="2">
    <source>
        <dbReference type="Proteomes" id="UP001359469"/>
    </source>
</evidence>
<keyword evidence="2" id="KW-1185">Reference proteome</keyword>